<keyword evidence="2" id="KW-1003">Cell membrane</keyword>
<feature type="domain" description="C-type lectin" evidence="8">
    <location>
        <begin position="86"/>
        <end position="208"/>
    </location>
</feature>
<dbReference type="PROSITE" id="PS50041">
    <property type="entry name" value="C_TYPE_LECTIN_2"/>
    <property type="match status" value="1"/>
</dbReference>
<keyword evidence="11" id="KW-1185">Reference proteome</keyword>
<dbReference type="InterPro" id="IPR016186">
    <property type="entry name" value="C-type_lectin-like/link_sf"/>
</dbReference>
<dbReference type="Gene3D" id="3.10.100.10">
    <property type="entry name" value="Mannose-Binding Protein A, subunit A"/>
    <property type="match status" value="1"/>
</dbReference>
<dbReference type="STRING" id="283909.R7V273"/>
<feature type="region of interest" description="Disordered" evidence="5">
    <location>
        <begin position="348"/>
        <end position="378"/>
    </location>
</feature>
<dbReference type="PROSITE" id="PS00615">
    <property type="entry name" value="C_TYPE_LECTIN_1"/>
    <property type="match status" value="1"/>
</dbReference>
<evidence type="ECO:0000256" key="4">
    <source>
        <dbReference type="ARBA" id="ARBA00023157"/>
    </source>
</evidence>
<reference evidence="10" key="3">
    <citation type="submission" date="2015-06" db="UniProtKB">
        <authorList>
            <consortium name="EnsemblMetazoa"/>
        </authorList>
    </citation>
    <scope>IDENTIFICATION</scope>
</reference>
<dbReference type="InterPro" id="IPR013585">
    <property type="entry name" value="Protocadherin"/>
</dbReference>
<dbReference type="Pfam" id="PF00059">
    <property type="entry name" value="Lectin_C"/>
    <property type="match status" value="1"/>
</dbReference>
<feature type="signal peptide" evidence="7">
    <location>
        <begin position="1"/>
        <end position="20"/>
    </location>
</feature>
<dbReference type="HOGENOM" id="CLU_624446_0_0_1"/>
<dbReference type="OrthoDB" id="10050871at2759"/>
<dbReference type="Pfam" id="PF08374">
    <property type="entry name" value="Protocadherin"/>
    <property type="match status" value="1"/>
</dbReference>
<dbReference type="InterPro" id="IPR016187">
    <property type="entry name" value="CTDL_fold"/>
</dbReference>
<keyword evidence="6" id="KW-0812">Transmembrane</keyword>
<accession>R7V273</accession>
<feature type="region of interest" description="Disordered" evidence="5">
    <location>
        <begin position="408"/>
        <end position="439"/>
    </location>
</feature>
<name>R7V273_CAPTE</name>
<evidence type="ECO:0000259" key="8">
    <source>
        <dbReference type="PROSITE" id="PS50041"/>
    </source>
</evidence>
<evidence type="ECO:0000313" key="10">
    <source>
        <dbReference type="EnsemblMetazoa" id="CapteP223162"/>
    </source>
</evidence>
<evidence type="ECO:0000256" key="7">
    <source>
        <dbReference type="SAM" id="SignalP"/>
    </source>
</evidence>
<keyword evidence="6" id="KW-0472">Membrane</keyword>
<dbReference type="EnsemblMetazoa" id="CapteT223162">
    <property type="protein sequence ID" value="CapteP223162"/>
    <property type="gene ID" value="CapteG223162"/>
</dbReference>
<dbReference type="EMBL" id="AMQN01000795">
    <property type="status" value="NOT_ANNOTATED_CDS"/>
    <property type="molecule type" value="Genomic_DNA"/>
</dbReference>
<evidence type="ECO:0000256" key="5">
    <source>
        <dbReference type="SAM" id="MobiDB-lite"/>
    </source>
</evidence>
<evidence type="ECO:0000256" key="2">
    <source>
        <dbReference type="ARBA" id="ARBA00022475"/>
    </source>
</evidence>
<dbReference type="SMART" id="SM00034">
    <property type="entry name" value="CLECT"/>
    <property type="match status" value="1"/>
</dbReference>
<dbReference type="Proteomes" id="UP000014760">
    <property type="component" value="Unassembled WGS sequence"/>
</dbReference>
<evidence type="ECO:0000256" key="3">
    <source>
        <dbReference type="ARBA" id="ARBA00022729"/>
    </source>
</evidence>
<dbReference type="InterPro" id="IPR001304">
    <property type="entry name" value="C-type_lectin-like"/>
</dbReference>
<dbReference type="SUPFAM" id="SSF56436">
    <property type="entry name" value="C-type lectin-like"/>
    <property type="match status" value="1"/>
</dbReference>
<dbReference type="InterPro" id="IPR050111">
    <property type="entry name" value="C-type_lectin/snaclec_domain"/>
</dbReference>
<keyword evidence="6" id="KW-1133">Transmembrane helix</keyword>
<reference evidence="9 11" key="2">
    <citation type="journal article" date="2013" name="Nature">
        <title>Insights into bilaterian evolution from three spiralian genomes.</title>
        <authorList>
            <person name="Simakov O."/>
            <person name="Marletaz F."/>
            <person name="Cho S.J."/>
            <person name="Edsinger-Gonzales E."/>
            <person name="Havlak P."/>
            <person name="Hellsten U."/>
            <person name="Kuo D.H."/>
            <person name="Larsson T."/>
            <person name="Lv J."/>
            <person name="Arendt D."/>
            <person name="Savage R."/>
            <person name="Osoegawa K."/>
            <person name="de Jong P."/>
            <person name="Grimwood J."/>
            <person name="Chapman J.A."/>
            <person name="Shapiro H."/>
            <person name="Aerts A."/>
            <person name="Otillar R.P."/>
            <person name="Terry A.Y."/>
            <person name="Boore J.L."/>
            <person name="Grigoriev I.V."/>
            <person name="Lindberg D.R."/>
            <person name="Seaver E.C."/>
            <person name="Weisblat D.A."/>
            <person name="Putnam N.H."/>
            <person name="Rokhsar D.S."/>
        </authorList>
    </citation>
    <scope>NUCLEOTIDE SEQUENCE</scope>
    <source>
        <strain evidence="9 11">I ESC-2004</strain>
    </source>
</reference>
<comment type="subcellular location">
    <subcellularLocation>
        <location evidence="1">Cell membrane</location>
        <topology evidence="1">Single-pass type I membrane protein</topology>
    </subcellularLocation>
</comment>
<keyword evidence="4" id="KW-1015">Disulfide bond</keyword>
<evidence type="ECO:0000256" key="6">
    <source>
        <dbReference type="SAM" id="Phobius"/>
    </source>
</evidence>
<organism evidence="9">
    <name type="scientific">Capitella teleta</name>
    <name type="common">Polychaete worm</name>
    <dbReference type="NCBI Taxonomy" id="283909"/>
    <lineage>
        <taxon>Eukaryota</taxon>
        <taxon>Metazoa</taxon>
        <taxon>Spiralia</taxon>
        <taxon>Lophotrochozoa</taxon>
        <taxon>Annelida</taxon>
        <taxon>Polychaeta</taxon>
        <taxon>Sedentaria</taxon>
        <taxon>Scolecida</taxon>
        <taxon>Capitellidae</taxon>
        <taxon>Capitella</taxon>
    </lineage>
</organism>
<dbReference type="GO" id="GO:0005886">
    <property type="term" value="C:plasma membrane"/>
    <property type="evidence" value="ECO:0007669"/>
    <property type="project" value="UniProtKB-SubCell"/>
</dbReference>
<feature type="region of interest" description="Disordered" evidence="5">
    <location>
        <begin position="242"/>
        <end position="263"/>
    </location>
</feature>
<gene>
    <name evidence="9" type="ORF">CAPTEDRAFT_223162</name>
</gene>
<keyword evidence="3 7" id="KW-0732">Signal</keyword>
<evidence type="ECO:0000313" key="11">
    <source>
        <dbReference type="Proteomes" id="UP000014760"/>
    </source>
</evidence>
<evidence type="ECO:0000313" key="9">
    <source>
        <dbReference type="EMBL" id="ELU12953.1"/>
    </source>
</evidence>
<feature type="chain" id="PRO_5008788634" description="C-type lectin domain-containing protein" evidence="7">
    <location>
        <begin position="21"/>
        <end position="439"/>
    </location>
</feature>
<sequence>MYSVAFVVLLTAANVEYALGEEQLSIVDTPCMLFNASHNSHSCTIVGDMISFMRQYYNSKFKESPNNNNCPEQHYWEGCRLGWHLKNGHCYRMFKEAVTMNEAKAKCAKENSNPVSIGSEEEYTHIYNIFNGENSMYISLTYNGTWRDNGNWRWFDGSSLSSEPMSDEPIWVPGYPKNESHNRCVIMLESVRSWKNVNCSMKHYFMCEYDSNESRENDNHSLSSSEAPHLTYKHSTEITPIHTTVSSQESTDEIVTSSSGANDTTMMMIMTSTTEDDVDTTTSKVGQTAAIAGSIAGLLLIVVVVAVACIVRKRRKAGEQKDQTIKEKQNNFHAPKVEELYAEPMKKENHFGVGNTEKKNDQNGTKKEEPLTEEDKEQLYAKQTKEVIQEDMDGAITLIDNDVYHQIEDTPVEKTEEPLSEEEKEKLYTKPVKETMQLH</sequence>
<feature type="compositionally biased region" description="Basic and acidic residues" evidence="5">
    <location>
        <begin position="348"/>
        <end position="370"/>
    </location>
</feature>
<dbReference type="InterPro" id="IPR018378">
    <property type="entry name" value="C-type_lectin_CS"/>
</dbReference>
<protein>
    <recommendedName>
        <fullName evidence="8">C-type lectin domain-containing protein</fullName>
    </recommendedName>
</protein>
<feature type="transmembrane region" description="Helical" evidence="6">
    <location>
        <begin position="289"/>
        <end position="311"/>
    </location>
</feature>
<dbReference type="CDD" id="cd00037">
    <property type="entry name" value="CLECT"/>
    <property type="match status" value="1"/>
</dbReference>
<dbReference type="PANTHER" id="PTHR22803">
    <property type="entry name" value="MANNOSE, PHOSPHOLIPASE, LECTIN RECEPTOR RELATED"/>
    <property type="match status" value="1"/>
</dbReference>
<reference evidence="11" key="1">
    <citation type="submission" date="2012-12" db="EMBL/GenBank/DDBJ databases">
        <authorList>
            <person name="Hellsten U."/>
            <person name="Grimwood J."/>
            <person name="Chapman J.A."/>
            <person name="Shapiro H."/>
            <person name="Aerts A."/>
            <person name="Otillar R.P."/>
            <person name="Terry A.Y."/>
            <person name="Boore J.L."/>
            <person name="Simakov O."/>
            <person name="Marletaz F."/>
            <person name="Cho S.-J."/>
            <person name="Edsinger-Gonzales E."/>
            <person name="Havlak P."/>
            <person name="Kuo D.-H."/>
            <person name="Larsson T."/>
            <person name="Lv J."/>
            <person name="Arendt D."/>
            <person name="Savage R."/>
            <person name="Osoegawa K."/>
            <person name="de Jong P."/>
            <person name="Lindberg D.R."/>
            <person name="Seaver E.C."/>
            <person name="Weisblat D.A."/>
            <person name="Putnam N.H."/>
            <person name="Grigoriev I.V."/>
            <person name="Rokhsar D.S."/>
        </authorList>
    </citation>
    <scope>NUCLEOTIDE SEQUENCE</scope>
    <source>
        <strain evidence="11">I ESC-2004</strain>
    </source>
</reference>
<feature type="compositionally biased region" description="Basic and acidic residues" evidence="5">
    <location>
        <begin position="408"/>
        <end position="433"/>
    </location>
</feature>
<dbReference type="EMBL" id="KB295623">
    <property type="protein sequence ID" value="ELU12953.1"/>
    <property type="molecule type" value="Genomic_DNA"/>
</dbReference>
<proteinExistence type="predicted"/>
<evidence type="ECO:0000256" key="1">
    <source>
        <dbReference type="ARBA" id="ARBA00004251"/>
    </source>
</evidence>
<dbReference type="AlphaFoldDB" id="R7V273"/>